<sequence length="44" mass="4996">MRSFLKFANRRQKNREGPKRDPAPQSGLRGIGSNKNTLNILAEK</sequence>
<evidence type="ECO:0000313" key="2">
    <source>
        <dbReference type="EMBL" id="AJO23598.1"/>
    </source>
</evidence>
<evidence type="ECO:0000313" key="3">
    <source>
        <dbReference type="Proteomes" id="UP000032024"/>
    </source>
</evidence>
<organism evidence="2 3">
    <name type="scientific">Heyndrickxia coagulans</name>
    <name type="common">Weizmannia coagulans</name>
    <dbReference type="NCBI Taxonomy" id="1398"/>
    <lineage>
        <taxon>Bacteria</taxon>
        <taxon>Bacillati</taxon>
        <taxon>Bacillota</taxon>
        <taxon>Bacilli</taxon>
        <taxon>Bacillales</taxon>
        <taxon>Bacillaceae</taxon>
        <taxon>Heyndrickxia</taxon>
    </lineage>
</organism>
<name>A0AAN0T6X0_HEYCO</name>
<keyword evidence="3" id="KW-1185">Reference proteome</keyword>
<proteinExistence type="predicted"/>
<reference evidence="3" key="1">
    <citation type="submission" date="2015-01" db="EMBL/GenBank/DDBJ databases">
        <title>Comparative genome analysis of Bacillus coagulans HM-08, Clostridium butyricum HM-68, Bacillus subtilis HM-66 and Bacillus paralicheniformis BL-09.</title>
        <authorList>
            <person name="Zhang H."/>
        </authorList>
    </citation>
    <scope>NUCLEOTIDE SEQUENCE [LARGE SCALE GENOMIC DNA]</scope>
    <source>
        <strain evidence="3">HM-08</strain>
    </source>
</reference>
<feature type="compositionally biased region" description="Polar residues" evidence="1">
    <location>
        <begin position="33"/>
        <end position="44"/>
    </location>
</feature>
<evidence type="ECO:0000256" key="1">
    <source>
        <dbReference type="SAM" id="MobiDB-lite"/>
    </source>
</evidence>
<dbReference type="Proteomes" id="UP000032024">
    <property type="component" value="Chromosome"/>
</dbReference>
<dbReference type="EMBL" id="CP010525">
    <property type="protein sequence ID" value="AJO23598.1"/>
    <property type="molecule type" value="Genomic_DNA"/>
</dbReference>
<protein>
    <submittedName>
        <fullName evidence="2">Uncharacterized protein</fullName>
    </submittedName>
</protein>
<dbReference type="AlphaFoldDB" id="A0AAN0T6X0"/>
<feature type="region of interest" description="Disordered" evidence="1">
    <location>
        <begin position="1"/>
        <end position="44"/>
    </location>
</feature>
<accession>A0AAN0T6X0</accession>
<gene>
    <name evidence="2" type="ORF">SB48_HM08orf04471</name>
</gene>